<sequence length="65" mass="6860">RQSRQVSGTIRGTAPGPAHDSVTLSQSQSPEAVGGRPRGEMGSRRPGVNKRSMQHSIPKLLARAA</sequence>
<keyword evidence="3" id="KW-1185">Reference proteome</keyword>
<proteinExistence type="predicted"/>
<gene>
    <name evidence="2" type="ORF">JMJ77_014521</name>
</gene>
<evidence type="ECO:0000313" key="2">
    <source>
        <dbReference type="EMBL" id="KAG7048893.1"/>
    </source>
</evidence>
<protein>
    <submittedName>
        <fullName evidence="2">Uncharacterized protein</fullName>
    </submittedName>
</protein>
<dbReference type="Proteomes" id="UP000699042">
    <property type="component" value="Unassembled WGS sequence"/>
</dbReference>
<comment type="caution">
    <text evidence="2">The sequence shown here is derived from an EMBL/GenBank/DDBJ whole genome shotgun (WGS) entry which is preliminary data.</text>
</comment>
<accession>A0A9P7UBS7</accession>
<feature type="compositionally biased region" description="Polar residues" evidence="1">
    <location>
        <begin position="1"/>
        <end position="10"/>
    </location>
</feature>
<name>A0A9P7UBS7_9PEZI</name>
<organism evidence="2 3">
    <name type="scientific">Colletotrichum scovillei</name>
    <dbReference type="NCBI Taxonomy" id="1209932"/>
    <lineage>
        <taxon>Eukaryota</taxon>
        <taxon>Fungi</taxon>
        <taxon>Dikarya</taxon>
        <taxon>Ascomycota</taxon>
        <taxon>Pezizomycotina</taxon>
        <taxon>Sordariomycetes</taxon>
        <taxon>Hypocreomycetidae</taxon>
        <taxon>Glomerellales</taxon>
        <taxon>Glomerellaceae</taxon>
        <taxon>Colletotrichum</taxon>
        <taxon>Colletotrichum acutatum species complex</taxon>
    </lineage>
</organism>
<dbReference type="AlphaFoldDB" id="A0A9P7UBS7"/>
<feature type="non-terminal residue" evidence="2">
    <location>
        <position position="1"/>
    </location>
</feature>
<feature type="region of interest" description="Disordered" evidence="1">
    <location>
        <begin position="1"/>
        <end position="65"/>
    </location>
</feature>
<evidence type="ECO:0000256" key="1">
    <source>
        <dbReference type="SAM" id="MobiDB-lite"/>
    </source>
</evidence>
<reference evidence="2" key="1">
    <citation type="submission" date="2021-05" db="EMBL/GenBank/DDBJ databases">
        <title>Comparative genomics of three Colletotrichum scovillei strains and genetic complementation revealed genes involved fungal growth and virulence on chili pepper.</title>
        <authorList>
            <person name="Hsieh D.-K."/>
            <person name="Chuang S.-C."/>
            <person name="Chen C.-Y."/>
            <person name="Chao Y.-T."/>
            <person name="Lu M.-Y.J."/>
            <person name="Lee M.-H."/>
            <person name="Shih M.-C."/>
        </authorList>
    </citation>
    <scope>NUCLEOTIDE SEQUENCE</scope>
    <source>
        <strain evidence="2">Coll-153</strain>
    </source>
</reference>
<evidence type="ECO:0000313" key="3">
    <source>
        <dbReference type="Proteomes" id="UP000699042"/>
    </source>
</evidence>
<dbReference type="EMBL" id="JAESDN010000006">
    <property type="protein sequence ID" value="KAG7048893.1"/>
    <property type="molecule type" value="Genomic_DNA"/>
</dbReference>